<dbReference type="InterPro" id="IPR036242">
    <property type="entry name" value="Agglutinin_dom_sf"/>
</dbReference>
<evidence type="ECO:0000313" key="2">
    <source>
        <dbReference type="EMBL" id="KAK9004590.1"/>
    </source>
</evidence>
<dbReference type="CDD" id="cd00257">
    <property type="entry name" value="beta-trefoil_FSCN-like"/>
    <property type="match status" value="1"/>
</dbReference>
<accession>A0ABR2QV56</accession>
<evidence type="ECO:0000313" key="3">
    <source>
        <dbReference type="Proteomes" id="UP001396334"/>
    </source>
</evidence>
<feature type="domain" description="Agglutinin" evidence="1">
    <location>
        <begin position="167"/>
        <end position="300"/>
    </location>
</feature>
<evidence type="ECO:0000259" key="1">
    <source>
        <dbReference type="SMART" id="SM00791"/>
    </source>
</evidence>
<comment type="caution">
    <text evidence="2">The sequence shown here is derived from an EMBL/GenBank/DDBJ whole genome shotgun (WGS) entry which is preliminary data.</text>
</comment>
<dbReference type="CDD" id="cd20216">
    <property type="entry name" value="PFM_HFR-2-like"/>
    <property type="match status" value="1"/>
</dbReference>
<dbReference type="Proteomes" id="UP001396334">
    <property type="component" value="Unassembled WGS sequence"/>
</dbReference>
<proteinExistence type="predicted"/>
<feature type="domain" description="Agglutinin" evidence="1">
    <location>
        <begin position="5"/>
        <end position="162"/>
    </location>
</feature>
<sequence length="479" mass="54487">MAPLLPRFIAIESVNMMGYLSYIREGGDADGYLIFMEPQVTSPFAKFEVESSDSDTEGLTVHVRSCRNNMYWQRTHLNAVHCGHWIITKSKNKEENKSKDLCTLFKFIPVDPANNKFRIMHVQSGCYLSSLPAMEDPKFDHGLLAHHKEFDYQSADVFTVVDWSLLLILPRHVAFWGPNNKYLCVKDDSMPFFIKDDIGEETVACEILPTNDGRIRIKSCRTGKFFRCVNSGWMWIRADDTSTDNVDTFFRAVKYDDQKIALINLGNNKFCKWFTVGGYLHGFAANVNSATAETLIKLEEPVLTREIYDFKYDLHNSRVYGESVLVVAQNSATNFSDNPSAVDVKLGYKDTRSSCWNTDISLKLDMKINMSFDIPVIFEGKVILSSEFRSGVEWGKVFETTTNLEVVHSVVVPPMSEVTVNLVATKSLCDVPFSYKKRDVLYDGSSVVSAVQGCTYYGSNYHSMKFEVRVQNLHPWSKK</sequence>
<dbReference type="SUPFAM" id="SSF50382">
    <property type="entry name" value="Agglutinin"/>
    <property type="match status" value="2"/>
</dbReference>
<dbReference type="SMART" id="SM00791">
    <property type="entry name" value="Agglutinin"/>
    <property type="match status" value="2"/>
</dbReference>
<dbReference type="Gene3D" id="2.80.10.50">
    <property type="match status" value="2"/>
</dbReference>
<dbReference type="PANTHER" id="PTHR39244:SF5">
    <property type="entry name" value="NATTERIN-3-LIKE"/>
    <property type="match status" value="1"/>
</dbReference>
<reference evidence="2 3" key="1">
    <citation type="journal article" date="2024" name="G3 (Bethesda)">
        <title>Genome assembly of Hibiscus sabdariffa L. provides insights into metabolisms of medicinal natural products.</title>
        <authorList>
            <person name="Kim T."/>
        </authorList>
    </citation>
    <scope>NUCLEOTIDE SEQUENCE [LARGE SCALE GENOMIC DNA]</scope>
    <source>
        <strain evidence="2">TK-2024</strain>
        <tissue evidence="2">Old leaves</tissue>
    </source>
</reference>
<dbReference type="Gene3D" id="2.170.15.10">
    <property type="entry name" value="Proaerolysin, chain A, domain 3"/>
    <property type="match status" value="1"/>
</dbReference>
<keyword evidence="3" id="KW-1185">Reference proteome</keyword>
<dbReference type="InterPro" id="IPR008998">
    <property type="entry name" value="Agglutinin"/>
</dbReference>
<dbReference type="EMBL" id="JBBPBN010000030">
    <property type="protein sequence ID" value="KAK9004590.1"/>
    <property type="molecule type" value="Genomic_DNA"/>
</dbReference>
<gene>
    <name evidence="2" type="ORF">V6N11_042054</name>
</gene>
<dbReference type="Pfam" id="PF07468">
    <property type="entry name" value="Agglutinin"/>
    <property type="match status" value="2"/>
</dbReference>
<protein>
    <recommendedName>
        <fullName evidence="1">Agglutinin domain-containing protein</fullName>
    </recommendedName>
</protein>
<name>A0ABR2QV56_9ROSI</name>
<dbReference type="SUPFAM" id="SSF56973">
    <property type="entry name" value="Aerolisin/ETX pore-forming domain"/>
    <property type="match status" value="1"/>
</dbReference>
<organism evidence="2 3">
    <name type="scientific">Hibiscus sabdariffa</name>
    <name type="common">roselle</name>
    <dbReference type="NCBI Taxonomy" id="183260"/>
    <lineage>
        <taxon>Eukaryota</taxon>
        <taxon>Viridiplantae</taxon>
        <taxon>Streptophyta</taxon>
        <taxon>Embryophyta</taxon>
        <taxon>Tracheophyta</taxon>
        <taxon>Spermatophyta</taxon>
        <taxon>Magnoliopsida</taxon>
        <taxon>eudicotyledons</taxon>
        <taxon>Gunneridae</taxon>
        <taxon>Pentapetalae</taxon>
        <taxon>rosids</taxon>
        <taxon>malvids</taxon>
        <taxon>Malvales</taxon>
        <taxon>Malvaceae</taxon>
        <taxon>Malvoideae</taxon>
        <taxon>Hibiscus</taxon>
    </lineage>
</organism>
<dbReference type="PANTHER" id="PTHR39244">
    <property type="entry name" value="NATTERIN-4"/>
    <property type="match status" value="1"/>
</dbReference>
<dbReference type="InterPro" id="IPR053237">
    <property type="entry name" value="Natterin_C"/>
</dbReference>